<dbReference type="CDD" id="cd03257">
    <property type="entry name" value="ABC_NikE_OppD_transporters"/>
    <property type="match status" value="1"/>
</dbReference>
<evidence type="ECO:0000313" key="10">
    <source>
        <dbReference type="Proteomes" id="UP000826513"/>
    </source>
</evidence>
<evidence type="ECO:0000256" key="6">
    <source>
        <dbReference type="ARBA" id="ARBA00022840"/>
    </source>
</evidence>
<dbReference type="InterPro" id="IPR003593">
    <property type="entry name" value="AAA+_ATPase"/>
</dbReference>
<name>A0ABX8T7C8_9HYPH</name>
<dbReference type="PANTHER" id="PTHR43297">
    <property type="entry name" value="OLIGOPEPTIDE TRANSPORT ATP-BINDING PROTEIN APPD"/>
    <property type="match status" value="1"/>
</dbReference>
<dbReference type="Proteomes" id="UP000826513">
    <property type="component" value="Chromosome 2"/>
</dbReference>
<dbReference type="Pfam" id="PF08352">
    <property type="entry name" value="oligo_HPY"/>
    <property type="match status" value="1"/>
</dbReference>
<feature type="domain" description="ABC transporter" evidence="8">
    <location>
        <begin position="10"/>
        <end position="255"/>
    </location>
</feature>
<organism evidence="9 10">
    <name type="scientific">Agrobacterium larrymoorei</name>
    <dbReference type="NCBI Taxonomy" id="160699"/>
    <lineage>
        <taxon>Bacteria</taxon>
        <taxon>Pseudomonadati</taxon>
        <taxon>Pseudomonadota</taxon>
        <taxon>Alphaproteobacteria</taxon>
        <taxon>Hyphomicrobiales</taxon>
        <taxon>Rhizobiaceae</taxon>
        <taxon>Rhizobium/Agrobacterium group</taxon>
        <taxon>Agrobacterium</taxon>
    </lineage>
</organism>
<dbReference type="EMBL" id="CP072168">
    <property type="protein sequence ID" value="QYA08625.1"/>
    <property type="molecule type" value="Genomic_DNA"/>
</dbReference>
<evidence type="ECO:0000256" key="3">
    <source>
        <dbReference type="ARBA" id="ARBA00022448"/>
    </source>
</evidence>
<evidence type="ECO:0000256" key="7">
    <source>
        <dbReference type="ARBA" id="ARBA00023136"/>
    </source>
</evidence>
<keyword evidence="5" id="KW-0547">Nucleotide-binding</keyword>
<evidence type="ECO:0000256" key="1">
    <source>
        <dbReference type="ARBA" id="ARBA00004417"/>
    </source>
</evidence>
<dbReference type="PROSITE" id="PS50893">
    <property type="entry name" value="ABC_TRANSPORTER_2"/>
    <property type="match status" value="1"/>
</dbReference>
<keyword evidence="7" id="KW-0472">Membrane</keyword>
<evidence type="ECO:0000313" key="9">
    <source>
        <dbReference type="EMBL" id="QYA08625.1"/>
    </source>
</evidence>
<proteinExistence type="inferred from homology"/>
<keyword evidence="4" id="KW-1003">Cell membrane</keyword>
<dbReference type="Pfam" id="PF00005">
    <property type="entry name" value="ABC_tran"/>
    <property type="match status" value="1"/>
</dbReference>
<dbReference type="SMART" id="SM00382">
    <property type="entry name" value="AAA"/>
    <property type="match status" value="1"/>
</dbReference>
<protein>
    <submittedName>
        <fullName evidence="9">ABC transporter ATP-binding protein</fullName>
    </submittedName>
</protein>
<keyword evidence="3" id="KW-0813">Transport</keyword>
<keyword evidence="10" id="KW-1185">Reference proteome</keyword>
<accession>A0ABX8T7C8</accession>
<dbReference type="GO" id="GO:0005524">
    <property type="term" value="F:ATP binding"/>
    <property type="evidence" value="ECO:0007669"/>
    <property type="project" value="UniProtKB-KW"/>
</dbReference>
<keyword evidence="6 9" id="KW-0067">ATP-binding</keyword>
<dbReference type="PROSITE" id="PS00211">
    <property type="entry name" value="ABC_TRANSPORTER_1"/>
    <property type="match status" value="1"/>
</dbReference>
<dbReference type="InterPro" id="IPR003439">
    <property type="entry name" value="ABC_transporter-like_ATP-bd"/>
</dbReference>
<dbReference type="PANTHER" id="PTHR43297:SF2">
    <property type="entry name" value="DIPEPTIDE TRANSPORT ATP-BINDING PROTEIN DPPD"/>
    <property type="match status" value="1"/>
</dbReference>
<evidence type="ECO:0000259" key="8">
    <source>
        <dbReference type="PROSITE" id="PS50893"/>
    </source>
</evidence>
<sequence length="333" mass="35633">MMIQQSAPLLNVEGLSVSIDGAAIVDGIDLSIKQGEILAIVGESGCGKSMTALSILGLLPDTAKMQGDLRIADVDVGNLRPKDQRAFRSANVSVIFQEPIAALNPLMHVGDQIAEALILNRGTGRAEAKQVAIEIMRRVGISDPERRYSQYAFELSGGMCQRVSIAAALISQPKLLIADEPTTALDVTIQASILDLMKNLRQETGMSILLITHDMGVVAEMADRVAVMYAGRIVETGLVDEVFATPAHPYTKLLLTTIPKLSGARKTELNTIKGTVPDVGNWPAGCRFRNRCPLSDATCEVQPATEPAPNGSAVGGDTHLRECWHAEKTVELA</sequence>
<gene>
    <name evidence="9" type="ORF">J5285_14360</name>
</gene>
<dbReference type="RefSeq" id="WP_219275918.1">
    <property type="nucleotide sequence ID" value="NZ_CP072168.1"/>
</dbReference>
<dbReference type="InterPro" id="IPR017871">
    <property type="entry name" value="ABC_transporter-like_CS"/>
</dbReference>
<reference evidence="9 10" key="1">
    <citation type="submission" date="2021-03" db="EMBL/GenBank/DDBJ databases">
        <title>Rapid diversification of plasmids in a genus of pathogenic and nitrogen fixing bacteria.</title>
        <authorList>
            <person name="Weisberg A.J."/>
            <person name="Miller M."/>
            <person name="Ream W."/>
            <person name="Grunwald N.J."/>
            <person name="Chang J.H."/>
        </authorList>
    </citation>
    <scope>NUCLEOTIDE SEQUENCE [LARGE SCALE GENOMIC DNA]</scope>
    <source>
        <strain evidence="9 10">AF3.44</strain>
    </source>
</reference>
<evidence type="ECO:0000256" key="2">
    <source>
        <dbReference type="ARBA" id="ARBA00005417"/>
    </source>
</evidence>
<evidence type="ECO:0000256" key="4">
    <source>
        <dbReference type="ARBA" id="ARBA00022475"/>
    </source>
</evidence>
<comment type="similarity">
    <text evidence="2">Belongs to the ABC transporter superfamily.</text>
</comment>
<dbReference type="NCBIfam" id="TIGR01727">
    <property type="entry name" value="oligo_HPY"/>
    <property type="match status" value="1"/>
</dbReference>
<dbReference type="InterPro" id="IPR013563">
    <property type="entry name" value="Oligopep_ABC_C"/>
</dbReference>
<dbReference type="InterPro" id="IPR050388">
    <property type="entry name" value="ABC_Ni/Peptide_Import"/>
</dbReference>
<comment type="subcellular location">
    <subcellularLocation>
        <location evidence="1">Cell inner membrane</location>
        <topology evidence="1">Peripheral membrane protein</topology>
    </subcellularLocation>
</comment>
<evidence type="ECO:0000256" key="5">
    <source>
        <dbReference type="ARBA" id="ARBA00022741"/>
    </source>
</evidence>